<dbReference type="Proteomes" id="UP000318081">
    <property type="component" value="Chromosome"/>
</dbReference>
<proteinExistence type="predicted"/>
<reference evidence="1 2" key="1">
    <citation type="submission" date="2019-02" db="EMBL/GenBank/DDBJ databases">
        <title>Deep-cultivation of Planctomycetes and their phenomic and genomic characterization uncovers novel biology.</title>
        <authorList>
            <person name="Wiegand S."/>
            <person name="Jogler M."/>
            <person name="Boedeker C."/>
            <person name="Pinto D."/>
            <person name="Vollmers J."/>
            <person name="Rivas-Marin E."/>
            <person name="Kohn T."/>
            <person name="Peeters S.H."/>
            <person name="Heuer A."/>
            <person name="Rast P."/>
            <person name="Oberbeckmann S."/>
            <person name="Bunk B."/>
            <person name="Jeske O."/>
            <person name="Meyerdierks A."/>
            <person name="Storesund J.E."/>
            <person name="Kallscheuer N."/>
            <person name="Luecker S."/>
            <person name="Lage O.M."/>
            <person name="Pohl T."/>
            <person name="Merkel B.J."/>
            <person name="Hornburger P."/>
            <person name="Mueller R.-W."/>
            <person name="Bruemmer F."/>
            <person name="Labrenz M."/>
            <person name="Spormann A.M."/>
            <person name="Op den Camp H."/>
            <person name="Overmann J."/>
            <person name="Amann R."/>
            <person name="Jetten M.S.M."/>
            <person name="Mascher T."/>
            <person name="Medema M.H."/>
            <person name="Devos D.P."/>
            <person name="Kaster A.-K."/>
            <person name="Ovreas L."/>
            <person name="Rohde M."/>
            <person name="Galperin M.Y."/>
            <person name="Jogler C."/>
        </authorList>
    </citation>
    <scope>NUCLEOTIDE SEQUENCE [LARGE SCALE GENOMIC DNA]</scope>
    <source>
        <strain evidence="1 2">TBK1r</strain>
    </source>
</reference>
<sequence>MWNTSAGLVLVAMMLEVFPHVLLPISAGIRNVLKVGVDAKPFVDLFLTRPRHVFSEL</sequence>
<gene>
    <name evidence="1" type="ORF">TBK1r_48600</name>
</gene>
<evidence type="ECO:0000313" key="2">
    <source>
        <dbReference type="Proteomes" id="UP000318081"/>
    </source>
</evidence>
<accession>A0ABX5XUZ1</accession>
<name>A0ABX5XUZ1_9BACT</name>
<protein>
    <submittedName>
        <fullName evidence="1">Uncharacterized protein</fullName>
    </submittedName>
</protein>
<dbReference type="EMBL" id="CP036432">
    <property type="protein sequence ID" value="QDV85844.1"/>
    <property type="molecule type" value="Genomic_DNA"/>
</dbReference>
<evidence type="ECO:0000313" key="1">
    <source>
        <dbReference type="EMBL" id="QDV85844.1"/>
    </source>
</evidence>
<keyword evidence="2" id="KW-1185">Reference proteome</keyword>
<organism evidence="1 2">
    <name type="scientific">Stieleria magnilauensis</name>
    <dbReference type="NCBI Taxonomy" id="2527963"/>
    <lineage>
        <taxon>Bacteria</taxon>
        <taxon>Pseudomonadati</taxon>
        <taxon>Planctomycetota</taxon>
        <taxon>Planctomycetia</taxon>
        <taxon>Pirellulales</taxon>
        <taxon>Pirellulaceae</taxon>
        <taxon>Stieleria</taxon>
    </lineage>
</organism>